<evidence type="ECO:0000256" key="3">
    <source>
        <dbReference type="ARBA" id="ARBA00022490"/>
    </source>
</evidence>
<dbReference type="GO" id="GO:0005832">
    <property type="term" value="C:chaperonin-containing T-complex"/>
    <property type="evidence" value="ECO:0007669"/>
    <property type="project" value="InterPro"/>
</dbReference>
<dbReference type="CDD" id="cd03336">
    <property type="entry name" value="TCP1_beta"/>
    <property type="match status" value="1"/>
</dbReference>
<dbReference type="PROSITE" id="PS00995">
    <property type="entry name" value="TCP1_3"/>
    <property type="match status" value="1"/>
</dbReference>
<dbReference type="PROSITE" id="PS00751">
    <property type="entry name" value="TCP1_2"/>
    <property type="match status" value="1"/>
</dbReference>
<dbReference type="GO" id="GO:0140662">
    <property type="term" value="F:ATP-dependent protein folding chaperone"/>
    <property type="evidence" value="ECO:0007669"/>
    <property type="project" value="InterPro"/>
</dbReference>
<gene>
    <name evidence="10" type="ORF">E3N88_30622</name>
</gene>
<dbReference type="Gene3D" id="3.30.260.10">
    <property type="entry name" value="TCP-1-like chaperonin intermediate domain"/>
    <property type="match status" value="1"/>
</dbReference>
<dbReference type="OrthoDB" id="10248520at2759"/>
<comment type="caution">
    <text evidence="10">The sequence shown here is derived from an EMBL/GenBank/DDBJ whole genome shotgun (WGS) entry which is preliminary data.</text>
</comment>
<dbReference type="InterPro" id="IPR027409">
    <property type="entry name" value="GroEL-like_apical_dom_sf"/>
</dbReference>
<accession>A0A5N6MMQ9</accession>
<comment type="function">
    <text evidence="7">Molecular chaperone; assists the folding of proteins upon ATP hydrolysis. Known to play a role, in vitro, in the folding of actin and tubulin.</text>
</comment>
<dbReference type="Proteomes" id="UP000326396">
    <property type="component" value="Linkage Group LG5"/>
</dbReference>
<dbReference type="SUPFAM" id="SSF54849">
    <property type="entry name" value="GroEL-intermediate domain like"/>
    <property type="match status" value="1"/>
</dbReference>
<dbReference type="FunFam" id="3.50.7.10:FF:000002">
    <property type="entry name" value="T-complex protein 1 subunit beta"/>
    <property type="match status" value="1"/>
</dbReference>
<dbReference type="FunFam" id="3.30.260.10:FF:000025">
    <property type="entry name" value="Chaperonin containing TCP1 subunit 2"/>
    <property type="match status" value="1"/>
</dbReference>
<evidence type="ECO:0000256" key="1">
    <source>
        <dbReference type="ARBA" id="ARBA00004496"/>
    </source>
</evidence>
<dbReference type="PRINTS" id="PR00304">
    <property type="entry name" value="TCOMPLEXTCP1"/>
</dbReference>
<dbReference type="Gene3D" id="3.50.7.10">
    <property type="entry name" value="GroEL"/>
    <property type="match status" value="1"/>
</dbReference>
<protein>
    <recommendedName>
        <fullName evidence="8">CCT-beta</fullName>
    </recommendedName>
</protein>
<dbReference type="FunFam" id="1.10.560.10:FF:000017">
    <property type="entry name" value="T-complex protein 1 subunit eta"/>
    <property type="match status" value="1"/>
</dbReference>
<reference evidence="10 11" key="1">
    <citation type="submission" date="2019-05" db="EMBL/GenBank/DDBJ databases">
        <title>Mikania micrantha, genome provides insights into the molecular mechanism of rapid growth.</title>
        <authorList>
            <person name="Liu B."/>
        </authorList>
    </citation>
    <scope>NUCLEOTIDE SEQUENCE [LARGE SCALE GENOMIC DNA]</scope>
    <source>
        <strain evidence="10">NLD-2019</strain>
        <tissue evidence="10">Leaf</tissue>
    </source>
</reference>
<keyword evidence="11" id="KW-1185">Reference proteome</keyword>
<dbReference type="InterPro" id="IPR002194">
    <property type="entry name" value="Chaperonin_TCP-1_CS"/>
</dbReference>
<dbReference type="GO" id="GO:0005524">
    <property type="term" value="F:ATP binding"/>
    <property type="evidence" value="ECO:0007669"/>
    <property type="project" value="UniProtKB-KW"/>
</dbReference>
<name>A0A5N6MMQ9_9ASTR</name>
<keyword evidence="4 9" id="KW-0547">Nucleotide-binding</keyword>
<evidence type="ECO:0000256" key="4">
    <source>
        <dbReference type="ARBA" id="ARBA00022741"/>
    </source>
</evidence>
<evidence type="ECO:0000256" key="8">
    <source>
        <dbReference type="ARBA" id="ARBA00033237"/>
    </source>
</evidence>
<proteinExistence type="inferred from homology"/>
<dbReference type="InterPro" id="IPR027410">
    <property type="entry name" value="TCP-1-like_intermed_sf"/>
</dbReference>
<comment type="subcellular location">
    <subcellularLocation>
        <location evidence="1">Cytoplasm</location>
    </subcellularLocation>
</comment>
<evidence type="ECO:0000313" key="10">
    <source>
        <dbReference type="EMBL" id="KAD3641398.1"/>
    </source>
</evidence>
<keyword evidence="6 9" id="KW-0143">Chaperone</keyword>
<evidence type="ECO:0000256" key="5">
    <source>
        <dbReference type="ARBA" id="ARBA00022840"/>
    </source>
</evidence>
<dbReference type="NCBIfam" id="NF041083">
    <property type="entry name" value="thermosome_beta"/>
    <property type="match status" value="1"/>
</dbReference>
<evidence type="ECO:0000256" key="2">
    <source>
        <dbReference type="ARBA" id="ARBA00008020"/>
    </source>
</evidence>
<dbReference type="Pfam" id="PF00118">
    <property type="entry name" value="Cpn60_TCP1"/>
    <property type="match status" value="1"/>
</dbReference>
<comment type="similarity">
    <text evidence="2 9">Belongs to the TCP-1 chaperonin family.</text>
</comment>
<keyword evidence="3" id="KW-0963">Cytoplasm</keyword>
<dbReference type="EMBL" id="SZYD01000015">
    <property type="protein sequence ID" value="KAD3641398.1"/>
    <property type="molecule type" value="Genomic_DNA"/>
</dbReference>
<organism evidence="10 11">
    <name type="scientific">Mikania micrantha</name>
    <name type="common">bitter vine</name>
    <dbReference type="NCBI Taxonomy" id="192012"/>
    <lineage>
        <taxon>Eukaryota</taxon>
        <taxon>Viridiplantae</taxon>
        <taxon>Streptophyta</taxon>
        <taxon>Embryophyta</taxon>
        <taxon>Tracheophyta</taxon>
        <taxon>Spermatophyta</taxon>
        <taxon>Magnoliopsida</taxon>
        <taxon>eudicotyledons</taxon>
        <taxon>Gunneridae</taxon>
        <taxon>Pentapetalae</taxon>
        <taxon>asterids</taxon>
        <taxon>campanulids</taxon>
        <taxon>Asterales</taxon>
        <taxon>Asteraceae</taxon>
        <taxon>Asteroideae</taxon>
        <taxon>Heliantheae alliance</taxon>
        <taxon>Eupatorieae</taxon>
        <taxon>Mikania</taxon>
    </lineage>
</organism>
<dbReference type="GO" id="GO:0051082">
    <property type="term" value="F:unfolded protein binding"/>
    <property type="evidence" value="ECO:0007669"/>
    <property type="project" value="InterPro"/>
</dbReference>
<dbReference type="InterPro" id="IPR027413">
    <property type="entry name" value="GROEL-like_equatorial_sf"/>
</dbReference>
<evidence type="ECO:0000256" key="7">
    <source>
        <dbReference type="ARBA" id="ARBA00024677"/>
    </source>
</evidence>
<dbReference type="GO" id="GO:0016887">
    <property type="term" value="F:ATP hydrolysis activity"/>
    <property type="evidence" value="ECO:0007669"/>
    <property type="project" value="InterPro"/>
</dbReference>
<dbReference type="PROSITE" id="PS00750">
    <property type="entry name" value="TCP1_1"/>
    <property type="match status" value="1"/>
</dbReference>
<dbReference type="InterPro" id="IPR053374">
    <property type="entry name" value="TCP-1_chaperonin"/>
</dbReference>
<dbReference type="SUPFAM" id="SSF48592">
    <property type="entry name" value="GroEL equatorial domain-like"/>
    <property type="match status" value="1"/>
</dbReference>
<dbReference type="InterPro" id="IPR002423">
    <property type="entry name" value="Cpn60/GroEL/TCP-1"/>
</dbReference>
<sequence>MFAIRSSDPILLNACKGFDVIICKMDARHSHIYPYVERSSSFICILGLLAKTEVVMKSGINEDANGNLWRKPTETIGAWQTGVETKSVYMNYDSMSTKVKVKFRNLCDENLENPNLIFIITVCSICPHSRYIEKILKDEATEEKGERARMASFVGAMAIADLVKTTLGPKGMDKILQSTGRGHSVTVTNDGATILKSLHIDNPAAKVLIDISKVQDDEVGDGTTSVVVLAGELLREAEKLVGSKIHPMTIISGYRMAAECARRALLDKVKDNKDDAEKFRSDLMRIAMTTLSSKILSQDKEHFAKLAVDAVMRLKGSTNLESIQIIKKAGGSLKDSFLDEGFILDKKIGLGQPKRIENANILVANTAMDTDKVKIYGARVRVDSMAKVAQIEGAEKEKMREKVQKIIGHGINCFVNRQLIYNFPEELFADAGILAIEHADFDGIERLALVTGGEIASTFDNPESVKLGHCKLIEEIMIGEDKLIHFSGVEMGQACTIVLRGASFHVLDEAERSLHDALCVLSQTVNDSRVLLGGGWPEMVMAKAVDELARKTPGKKSHAIEAFSRALIAIPTTIADNAGLDSAELVAQLRAEHHKEDCNAGIDVITGSVGDMSELGISEAFKVKQAVLLSATEAAEMILRVDEIITCAPRRREDRM</sequence>
<evidence type="ECO:0000313" key="11">
    <source>
        <dbReference type="Proteomes" id="UP000326396"/>
    </source>
</evidence>
<evidence type="ECO:0000256" key="6">
    <source>
        <dbReference type="ARBA" id="ARBA00023186"/>
    </source>
</evidence>
<evidence type="ECO:0000256" key="9">
    <source>
        <dbReference type="RuleBase" id="RU004187"/>
    </source>
</evidence>
<dbReference type="PANTHER" id="PTHR11353">
    <property type="entry name" value="CHAPERONIN"/>
    <property type="match status" value="1"/>
</dbReference>
<dbReference type="NCBIfam" id="TIGR02341">
    <property type="entry name" value="chap_CCT_beta"/>
    <property type="match status" value="1"/>
</dbReference>
<dbReference type="InterPro" id="IPR017998">
    <property type="entry name" value="Chaperone_TCP-1"/>
</dbReference>
<dbReference type="Gene3D" id="1.10.560.10">
    <property type="entry name" value="GroEL-like equatorial domain"/>
    <property type="match status" value="1"/>
</dbReference>
<keyword evidence="5 9" id="KW-0067">ATP-binding</keyword>
<dbReference type="InterPro" id="IPR012716">
    <property type="entry name" value="Chap_CCT_beta"/>
</dbReference>
<dbReference type="AlphaFoldDB" id="A0A5N6MMQ9"/>
<dbReference type="SUPFAM" id="SSF52029">
    <property type="entry name" value="GroEL apical domain-like"/>
    <property type="match status" value="1"/>
</dbReference>